<reference evidence="4" key="1">
    <citation type="journal article" date="2018" name="DNA Res.">
        <title>Multiple hybrid de novo genome assembly of finger millet, an orphan allotetraploid crop.</title>
        <authorList>
            <person name="Hatakeyama M."/>
            <person name="Aluri S."/>
            <person name="Balachadran M.T."/>
            <person name="Sivarajan S.R."/>
            <person name="Patrignani A."/>
            <person name="Gruter S."/>
            <person name="Poveda L."/>
            <person name="Shimizu-Inatsugi R."/>
            <person name="Baeten J."/>
            <person name="Francoijs K.J."/>
            <person name="Nataraja K.N."/>
            <person name="Reddy Y.A.N."/>
            <person name="Phadnis S."/>
            <person name="Ravikumar R.L."/>
            <person name="Schlapbach R."/>
            <person name="Sreeman S.M."/>
            <person name="Shimizu K.K."/>
        </authorList>
    </citation>
    <scope>NUCLEOTIDE SEQUENCE</scope>
</reference>
<dbReference type="SUPFAM" id="SSF54001">
    <property type="entry name" value="Cysteine proteinases"/>
    <property type="match status" value="1"/>
</dbReference>
<keyword evidence="2" id="KW-0378">Hydrolase</keyword>
<keyword evidence="5" id="KW-1185">Reference proteome</keyword>
<protein>
    <recommendedName>
        <fullName evidence="3">USP domain-containing protein</fullName>
    </recommendedName>
</protein>
<dbReference type="GO" id="GO:0016579">
    <property type="term" value="P:protein deubiquitination"/>
    <property type="evidence" value="ECO:0007669"/>
    <property type="project" value="InterPro"/>
</dbReference>
<evidence type="ECO:0000256" key="2">
    <source>
        <dbReference type="ARBA" id="ARBA00022801"/>
    </source>
</evidence>
<dbReference type="GO" id="GO:0004843">
    <property type="term" value="F:cysteine-type deubiquitinase activity"/>
    <property type="evidence" value="ECO:0007669"/>
    <property type="project" value="InterPro"/>
</dbReference>
<dbReference type="Gene3D" id="3.90.70.10">
    <property type="entry name" value="Cysteine proteinases"/>
    <property type="match status" value="1"/>
</dbReference>
<dbReference type="PROSITE" id="PS50235">
    <property type="entry name" value="USP_3"/>
    <property type="match status" value="1"/>
</dbReference>
<dbReference type="Pfam" id="PF00443">
    <property type="entry name" value="UCH"/>
    <property type="match status" value="1"/>
</dbReference>
<gene>
    <name evidence="4" type="primary">gb18682</name>
    <name evidence="4" type="ORF">PR202_gb18682</name>
</gene>
<dbReference type="AlphaFoldDB" id="A0AAV5F607"/>
<dbReference type="InterPro" id="IPR028889">
    <property type="entry name" value="USP"/>
</dbReference>
<evidence type="ECO:0000259" key="3">
    <source>
        <dbReference type="PROSITE" id="PS50235"/>
    </source>
</evidence>
<organism evidence="4 5">
    <name type="scientific">Eleusine coracana subsp. coracana</name>
    <dbReference type="NCBI Taxonomy" id="191504"/>
    <lineage>
        <taxon>Eukaryota</taxon>
        <taxon>Viridiplantae</taxon>
        <taxon>Streptophyta</taxon>
        <taxon>Embryophyta</taxon>
        <taxon>Tracheophyta</taxon>
        <taxon>Spermatophyta</taxon>
        <taxon>Magnoliopsida</taxon>
        <taxon>Liliopsida</taxon>
        <taxon>Poales</taxon>
        <taxon>Poaceae</taxon>
        <taxon>PACMAD clade</taxon>
        <taxon>Chloridoideae</taxon>
        <taxon>Cynodonteae</taxon>
        <taxon>Eleusininae</taxon>
        <taxon>Eleusine</taxon>
    </lineage>
</organism>
<evidence type="ECO:0000256" key="1">
    <source>
        <dbReference type="ARBA" id="ARBA00022786"/>
    </source>
</evidence>
<feature type="domain" description="USP" evidence="3">
    <location>
        <begin position="1"/>
        <end position="154"/>
    </location>
</feature>
<sequence>MNDASEMICPDFSFDELMKVVEMSHQATCDKEHGGCGERSHIHHTLSSSPHVFTIVLGWQNSKESVDDICATLAAISTEIDISTFYHGLDHGSKHTLVSVVCYYGQHYHCFAFKDGRWVMYDDQTVKVIGSWGDVLVMCEKGHLQPQVLFFEAAK</sequence>
<name>A0AAV5F607_ELECO</name>
<dbReference type="EMBL" id="BQKI01000082">
    <property type="protein sequence ID" value="GJN30381.1"/>
    <property type="molecule type" value="Genomic_DNA"/>
</dbReference>
<accession>A0AAV5F607</accession>
<keyword evidence="1" id="KW-0833">Ubl conjugation pathway</keyword>
<comment type="caution">
    <text evidence="4">The sequence shown here is derived from an EMBL/GenBank/DDBJ whole genome shotgun (WGS) entry which is preliminary data.</text>
</comment>
<dbReference type="PANTHER" id="PTHR22975:SF9">
    <property type="entry name" value="ECHINUS SPLICE FORM 3"/>
    <property type="match status" value="1"/>
</dbReference>
<evidence type="ECO:0000313" key="4">
    <source>
        <dbReference type="EMBL" id="GJN30381.1"/>
    </source>
</evidence>
<evidence type="ECO:0000313" key="5">
    <source>
        <dbReference type="Proteomes" id="UP001054889"/>
    </source>
</evidence>
<dbReference type="Proteomes" id="UP001054889">
    <property type="component" value="Unassembled WGS sequence"/>
</dbReference>
<dbReference type="InterPro" id="IPR038765">
    <property type="entry name" value="Papain-like_cys_pep_sf"/>
</dbReference>
<proteinExistence type="predicted"/>
<dbReference type="InterPro" id="IPR052398">
    <property type="entry name" value="Ubiquitin_hydrolase_53/54"/>
</dbReference>
<dbReference type="PANTHER" id="PTHR22975">
    <property type="entry name" value="UBIQUITIN SPECIFIC PROTEINASE"/>
    <property type="match status" value="1"/>
</dbReference>
<reference evidence="4" key="2">
    <citation type="submission" date="2021-12" db="EMBL/GenBank/DDBJ databases">
        <title>Resequencing data analysis of finger millet.</title>
        <authorList>
            <person name="Hatakeyama M."/>
            <person name="Aluri S."/>
            <person name="Balachadran M.T."/>
            <person name="Sivarajan S.R."/>
            <person name="Poveda L."/>
            <person name="Shimizu-Inatsugi R."/>
            <person name="Schlapbach R."/>
            <person name="Sreeman S.M."/>
            <person name="Shimizu K.K."/>
        </authorList>
    </citation>
    <scope>NUCLEOTIDE SEQUENCE</scope>
</reference>
<dbReference type="InterPro" id="IPR001394">
    <property type="entry name" value="Peptidase_C19_UCH"/>
</dbReference>